<dbReference type="NCBIfam" id="TIGR00018">
    <property type="entry name" value="panC"/>
    <property type="match status" value="1"/>
</dbReference>
<dbReference type="GO" id="GO:0004592">
    <property type="term" value="F:pantoate-beta-alanine ligase activity"/>
    <property type="evidence" value="ECO:0007669"/>
    <property type="project" value="UniProtKB-UniRule"/>
</dbReference>
<evidence type="ECO:0000256" key="2">
    <source>
        <dbReference type="ARBA" id="ARBA00009256"/>
    </source>
</evidence>
<dbReference type="UniPathway" id="UPA00028">
    <property type="reaction ID" value="UER00005"/>
</dbReference>
<feature type="binding site" evidence="9">
    <location>
        <position position="61"/>
    </location>
    <ligand>
        <name>beta-alanine</name>
        <dbReference type="ChEBI" id="CHEBI:57966"/>
    </ligand>
</feature>
<feature type="active site" description="Proton donor" evidence="9">
    <location>
        <position position="37"/>
    </location>
</feature>
<comment type="catalytic activity">
    <reaction evidence="8 9">
        <text>(R)-pantoate + beta-alanine + ATP = (R)-pantothenate + AMP + diphosphate + H(+)</text>
        <dbReference type="Rhea" id="RHEA:10912"/>
        <dbReference type="ChEBI" id="CHEBI:15378"/>
        <dbReference type="ChEBI" id="CHEBI:15980"/>
        <dbReference type="ChEBI" id="CHEBI:29032"/>
        <dbReference type="ChEBI" id="CHEBI:30616"/>
        <dbReference type="ChEBI" id="CHEBI:33019"/>
        <dbReference type="ChEBI" id="CHEBI:57966"/>
        <dbReference type="ChEBI" id="CHEBI:456215"/>
        <dbReference type="EC" id="6.3.2.1"/>
    </reaction>
</comment>
<feature type="binding site" evidence="9">
    <location>
        <begin position="30"/>
        <end position="37"/>
    </location>
    <ligand>
        <name>ATP</name>
        <dbReference type="ChEBI" id="CHEBI:30616"/>
    </ligand>
</feature>
<evidence type="ECO:0000256" key="4">
    <source>
        <dbReference type="ARBA" id="ARBA00022598"/>
    </source>
</evidence>
<dbReference type="FunFam" id="3.40.50.620:FF:000013">
    <property type="entry name" value="Pantothenate synthetase"/>
    <property type="match status" value="1"/>
</dbReference>
<comment type="pathway">
    <text evidence="1 9">Cofactor biosynthesis; (R)-pantothenate biosynthesis; (R)-pantothenate from (R)-pantoate and beta-alanine: step 1/1.</text>
</comment>
<keyword evidence="4 9" id="KW-0436">Ligase</keyword>
<evidence type="ECO:0000256" key="5">
    <source>
        <dbReference type="ARBA" id="ARBA00022655"/>
    </source>
</evidence>
<dbReference type="Gene3D" id="3.40.50.620">
    <property type="entry name" value="HUPs"/>
    <property type="match status" value="1"/>
</dbReference>
<feature type="binding site" evidence="9">
    <location>
        <position position="61"/>
    </location>
    <ligand>
        <name>(R)-pantoate</name>
        <dbReference type="ChEBI" id="CHEBI:15980"/>
    </ligand>
</feature>
<dbReference type="STRING" id="301148.B4135_0267"/>
<feature type="binding site" evidence="9">
    <location>
        <begin position="184"/>
        <end position="187"/>
    </location>
    <ligand>
        <name>ATP</name>
        <dbReference type="ChEBI" id="CHEBI:30616"/>
    </ligand>
</feature>
<sequence>MKIVKSVAEMSEIARRLKREGKTVGFVPTMGYLHEGHLALMERARKENDVAVASVFVNPLQFGPNEDYETYPRDFERDKRLAEGAGIGYLFHPDVKEMYPRELSVTVKVVKRTDVLCGRSRPGHFDGVAVVLMKLFSIIQPTRAYFGMKDAQQAAIVGALIEDLNLPVELVPVETVREKDGLAKSSRNVRLTPEEREEAPHLYRSLLLGKSLVEKGEKDPEKIAGAIKDYLTENVSGEIDYVEVLAYPELVPLPEIRGRVILAAAVKFSNARLIDNIVLETGE</sequence>
<evidence type="ECO:0000313" key="11">
    <source>
        <dbReference type="Proteomes" id="UP000075683"/>
    </source>
</evidence>
<feature type="binding site" evidence="9">
    <location>
        <position position="153"/>
    </location>
    <ligand>
        <name>(R)-pantoate</name>
        <dbReference type="ChEBI" id="CHEBI:15980"/>
    </ligand>
</feature>
<gene>
    <name evidence="9" type="primary">panC</name>
    <name evidence="10" type="ORF">B4135_0267</name>
</gene>
<dbReference type="GO" id="GO:0005829">
    <property type="term" value="C:cytosol"/>
    <property type="evidence" value="ECO:0007669"/>
    <property type="project" value="TreeGrafter"/>
</dbReference>
<dbReference type="FunFam" id="3.30.1300.10:FF:000001">
    <property type="entry name" value="Pantothenate synthetase"/>
    <property type="match status" value="1"/>
</dbReference>
<dbReference type="RefSeq" id="WP_061567902.1">
    <property type="nucleotide sequence ID" value="NZ_LQYT01000007.1"/>
</dbReference>
<reference evidence="10 11" key="1">
    <citation type="submission" date="2016-01" db="EMBL/GenBank/DDBJ databases">
        <title>Draft Genome Sequences of Seven Thermophilic Sporeformers Isolated from Foods.</title>
        <authorList>
            <person name="Berendsen E.M."/>
            <person name="Wells-Bennik M.H."/>
            <person name="Krawcyk A.O."/>
            <person name="De Jong A."/>
            <person name="Holsappel S."/>
            <person name="Eijlander R.T."/>
            <person name="Kuipers O.P."/>
        </authorList>
    </citation>
    <scope>NUCLEOTIDE SEQUENCE [LARGE SCALE GENOMIC DNA]</scope>
    <source>
        <strain evidence="10 11">B4135</strain>
    </source>
</reference>
<dbReference type="OrthoDB" id="9773087at2"/>
<dbReference type="EMBL" id="LQYT01000007">
    <property type="protein sequence ID" value="KYD22766.1"/>
    <property type="molecule type" value="Genomic_DNA"/>
</dbReference>
<evidence type="ECO:0000256" key="7">
    <source>
        <dbReference type="ARBA" id="ARBA00022840"/>
    </source>
</evidence>
<comment type="subcellular location">
    <subcellularLocation>
        <location evidence="9">Cytoplasm</location>
    </subcellularLocation>
</comment>
<comment type="similarity">
    <text evidence="2 9">Belongs to the pantothenate synthetase family.</text>
</comment>
<organism evidence="10 11">
    <name type="scientific">Caldibacillus debilis</name>
    <dbReference type="NCBI Taxonomy" id="301148"/>
    <lineage>
        <taxon>Bacteria</taxon>
        <taxon>Bacillati</taxon>
        <taxon>Bacillota</taxon>
        <taxon>Bacilli</taxon>
        <taxon>Bacillales</taxon>
        <taxon>Bacillaceae</taxon>
        <taxon>Caldibacillus</taxon>
    </lineage>
</organism>
<comment type="miscellaneous">
    <text evidence="9">The reaction proceeds by a bi uni uni bi ping pong mechanism.</text>
</comment>
<proteinExistence type="inferred from homology"/>
<dbReference type="HAMAP" id="MF_00158">
    <property type="entry name" value="PanC"/>
    <property type="match status" value="1"/>
</dbReference>
<accession>A0A150ME70</accession>
<dbReference type="AlphaFoldDB" id="A0A150ME70"/>
<comment type="subunit">
    <text evidence="9">Homodimer.</text>
</comment>
<dbReference type="SUPFAM" id="SSF52374">
    <property type="entry name" value="Nucleotidylyl transferase"/>
    <property type="match status" value="1"/>
</dbReference>
<dbReference type="InterPro" id="IPR042176">
    <property type="entry name" value="Pantoate_ligase_C"/>
</dbReference>
<dbReference type="InterPro" id="IPR014729">
    <property type="entry name" value="Rossmann-like_a/b/a_fold"/>
</dbReference>
<name>A0A150ME70_9BACI</name>
<feature type="binding site" evidence="9">
    <location>
        <position position="176"/>
    </location>
    <ligand>
        <name>ATP</name>
        <dbReference type="ChEBI" id="CHEBI:30616"/>
    </ligand>
</feature>
<evidence type="ECO:0000313" key="10">
    <source>
        <dbReference type="EMBL" id="KYD22766.1"/>
    </source>
</evidence>
<dbReference type="Pfam" id="PF02569">
    <property type="entry name" value="Pantoate_ligase"/>
    <property type="match status" value="1"/>
</dbReference>
<evidence type="ECO:0000256" key="8">
    <source>
        <dbReference type="ARBA" id="ARBA00048258"/>
    </source>
</evidence>
<keyword evidence="3 9" id="KW-0963">Cytoplasm</keyword>
<comment type="function">
    <text evidence="9">Catalyzes the condensation of pantoate with beta-alanine in an ATP-dependent reaction via a pantoyl-adenylate intermediate.</text>
</comment>
<dbReference type="InterPro" id="IPR003721">
    <property type="entry name" value="Pantoate_ligase"/>
</dbReference>
<evidence type="ECO:0000256" key="6">
    <source>
        <dbReference type="ARBA" id="ARBA00022741"/>
    </source>
</evidence>
<dbReference type="GO" id="GO:0015940">
    <property type="term" value="P:pantothenate biosynthetic process"/>
    <property type="evidence" value="ECO:0007669"/>
    <property type="project" value="UniProtKB-UniRule"/>
</dbReference>
<dbReference type="GO" id="GO:0005524">
    <property type="term" value="F:ATP binding"/>
    <property type="evidence" value="ECO:0007669"/>
    <property type="project" value="UniProtKB-KW"/>
</dbReference>
<dbReference type="CDD" id="cd00560">
    <property type="entry name" value="PanC"/>
    <property type="match status" value="1"/>
</dbReference>
<dbReference type="PANTHER" id="PTHR21299">
    <property type="entry name" value="CYTIDYLATE KINASE/PANTOATE-BETA-ALANINE LIGASE"/>
    <property type="match status" value="1"/>
</dbReference>
<keyword evidence="6 9" id="KW-0547">Nucleotide-binding</keyword>
<evidence type="ECO:0000256" key="1">
    <source>
        <dbReference type="ARBA" id="ARBA00004990"/>
    </source>
</evidence>
<dbReference type="PATRIC" id="fig|301148.3.peg.4130"/>
<dbReference type="Proteomes" id="UP000075683">
    <property type="component" value="Unassembled WGS sequence"/>
</dbReference>
<keyword evidence="5 9" id="KW-0566">Pantothenate biosynthesis</keyword>
<dbReference type="EC" id="6.3.2.1" evidence="9"/>
<protein>
    <recommendedName>
        <fullName evidence="9">Pantothenate synthetase</fullName>
        <shortName evidence="9">PS</shortName>
        <ecNumber evidence="9">6.3.2.1</ecNumber>
    </recommendedName>
    <alternativeName>
        <fullName evidence="9">Pantoate--beta-alanine ligase</fullName>
    </alternativeName>
    <alternativeName>
        <fullName evidence="9">Pantoate-activating enzyme</fullName>
    </alternativeName>
</protein>
<comment type="caution">
    <text evidence="10">The sequence shown here is derived from an EMBL/GenBank/DDBJ whole genome shotgun (WGS) entry which is preliminary data.</text>
</comment>
<evidence type="ECO:0000256" key="3">
    <source>
        <dbReference type="ARBA" id="ARBA00022490"/>
    </source>
</evidence>
<dbReference type="Gene3D" id="3.30.1300.10">
    <property type="entry name" value="Pantoate-beta-alanine ligase, C-terminal domain"/>
    <property type="match status" value="1"/>
</dbReference>
<dbReference type="PANTHER" id="PTHR21299:SF1">
    <property type="entry name" value="PANTOATE--BETA-ALANINE LIGASE"/>
    <property type="match status" value="1"/>
</dbReference>
<keyword evidence="7 9" id="KW-0067">ATP-binding</keyword>
<feature type="binding site" evidence="9">
    <location>
        <begin position="147"/>
        <end position="150"/>
    </location>
    <ligand>
        <name>ATP</name>
        <dbReference type="ChEBI" id="CHEBI:30616"/>
    </ligand>
</feature>
<evidence type="ECO:0000256" key="9">
    <source>
        <dbReference type="HAMAP-Rule" id="MF_00158"/>
    </source>
</evidence>